<sequence length="136" mass="15386">MFSGGLVALVVGIFWLPRFCSQLGFTTNTWTFRIRCLGIARCKRAPTIRKYWKGTLGAHFSLDYLGTESAFEYSGRGIFNWLGDCELPNSIIFINSSPNQVLSKSVHTKRHLDRIHVLASLLAQAFDVFDQKPEVD</sequence>
<keyword evidence="3" id="KW-1185">Reference proteome</keyword>
<evidence type="ECO:0000313" key="3">
    <source>
        <dbReference type="Proteomes" id="UP000193144"/>
    </source>
</evidence>
<organism evidence="2 3">
    <name type="scientific">Clohesyomyces aquaticus</name>
    <dbReference type="NCBI Taxonomy" id="1231657"/>
    <lineage>
        <taxon>Eukaryota</taxon>
        <taxon>Fungi</taxon>
        <taxon>Dikarya</taxon>
        <taxon>Ascomycota</taxon>
        <taxon>Pezizomycotina</taxon>
        <taxon>Dothideomycetes</taxon>
        <taxon>Pleosporomycetidae</taxon>
        <taxon>Pleosporales</taxon>
        <taxon>Lindgomycetaceae</taxon>
        <taxon>Clohesyomyces</taxon>
    </lineage>
</organism>
<feature type="signal peptide" evidence="1">
    <location>
        <begin position="1"/>
        <end position="22"/>
    </location>
</feature>
<keyword evidence="1" id="KW-0732">Signal</keyword>
<accession>A0A1Y1YGH7</accession>
<comment type="caution">
    <text evidence="2">The sequence shown here is derived from an EMBL/GenBank/DDBJ whole genome shotgun (WGS) entry which is preliminary data.</text>
</comment>
<dbReference type="EMBL" id="MCFA01000244">
    <property type="protein sequence ID" value="ORX96963.1"/>
    <property type="molecule type" value="Genomic_DNA"/>
</dbReference>
<dbReference type="AlphaFoldDB" id="A0A1Y1YGH7"/>
<name>A0A1Y1YGH7_9PLEO</name>
<proteinExistence type="predicted"/>
<evidence type="ECO:0000313" key="2">
    <source>
        <dbReference type="EMBL" id="ORX96963.1"/>
    </source>
</evidence>
<gene>
    <name evidence="2" type="ORF">BCR34DRAFT_173909</name>
</gene>
<reference evidence="2 3" key="1">
    <citation type="submission" date="2016-07" db="EMBL/GenBank/DDBJ databases">
        <title>Pervasive Adenine N6-methylation of Active Genes in Fungi.</title>
        <authorList>
            <consortium name="DOE Joint Genome Institute"/>
            <person name="Mondo S.J."/>
            <person name="Dannebaum R.O."/>
            <person name="Kuo R.C."/>
            <person name="Labutti K."/>
            <person name="Haridas S."/>
            <person name="Kuo A."/>
            <person name="Salamov A."/>
            <person name="Ahrendt S.R."/>
            <person name="Lipzen A."/>
            <person name="Sullivan W."/>
            <person name="Andreopoulos W.B."/>
            <person name="Clum A."/>
            <person name="Lindquist E."/>
            <person name="Daum C."/>
            <person name="Ramamoorthy G.K."/>
            <person name="Gryganskyi A."/>
            <person name="Culley D."/>
            <person name="Magnuson J.K."/>
            <person name="James T.Y."/>
            <person name="O'Malley M.A."/>
            <person name="Stajich J.E."/>
            <person name="Spatafora J.W."/>
            <person name="Visel A."/>
            <person name="Grigoriev I.V."/>
        </authorList>
    </citation>
    <scope>NUCLEOTIDE SEQUENCE [LARGE SCALE GENOMIC DNA]</scope>
    <source>
        <strain evidence="2 3">CBS 115471</strain>
    </source>
</reference>
<evidence type="ECO:0000256" key="1">
    <source>
        <dbReference type="SAM" id="SignalP"/>
    </source>
</evidence>
<dbReference type="Proteomes" id="UP000193144">
    <property type="component" value="Unassembled WGS sequence"/>
</dbReference>
<protein>
    <submittedName>
        <fullName evidence="2">Uncharacterized protein</fullName>
    </submittedName>
</protein>
<feature type="chain" id="PRO_5012508258" evidence="1">
    <location>
        <begin position="23"/>
        <end position="136"/>
    </location>
</feature>